<comment type="caution">
    <text evidence="5">The sequence shown here is derived from an EMBL/GenBank/DDBJ whole genome shotgun (WGS) entry which is preliminary data.</text>
</comment>
<feature type="region of interest" description="Disordered" evidence="3">
    <location>
        <begin position="156"/>
        <end position="205"/>
    </location>
</feature>
<dbReference type="Gene3D" id="3.30.420.10">
    <property type="entry name" value="Ribonuclease H-like superfamily/Ribonuclease H"/>
    <property type="match status" value="1"/>
</dbReference>
<accession>A0A4C1UTZ5</accession>
<evidence type="ECO:0000313" key="5">
    <source>
        <dbReference type="EMBL" id="GBP29456.1"/>
    </source>
</evidence>
<keyword evidence="6" id="KW-1185">Reference proteome</keyword>
<organism evidence="5 6">
    <name type="scientific">Eumeta variegata</name>
    <name type="common">Bagworm moth</name>
    <name type="synonym">Eumeta japonica</name>
    <dbReference type="NCBI Taxonomy" id="151549"/>
    <lineage>
        <taxon>Eukaryota</taxon>
        <taxon>Metazoa</taxon>
        <taxon>Ecdysozoa</taxon>
        <taxon>Arthropoda</taxon>
        <taxon>Hexapoda</taxon>
        <taxon>Insecta</taxon>
        <taxon>Pterygota</taxon>
        <taxon>Neoptera</taxon>
        <taxon>Endopterygota</taxon>
        <taxon>Lepidoptera</taxon>
        <taxon>Glossata</taxon>
        <taxon>Ditrysia</taxon>
        <taxon>Tineoidea</taxon>
        <taxon>Psychidae</taxon>
        <taxon>Oiketicinae</taxon>
        <taxon>Eumeta</taxon>
    </lineage>
</organism>
<dbReference type="Pfam" id="PF00098">
    <property type="entry name" value="zf-CCHC"/>
    <property type="match status" value="1"/>
</dbReference>
<reference evidence="5 6" key="1">
    <citation type="journal article" date="2019" name="Commun. Biol.">
        <title>The bagworm genome reveals a unique fibroin gene that provides high tensile strength.</title>
        <authorList>
            <person name="Kono N."/>
            <person name="Nakamura H."/>
            <person name="Ohtoshi R."/>
            <person name="Tomita M."/>
            <person name="Numata K."/>
            <person name="Arakawa K."/>
        </authorList>
    </citation>
    <scope>NUCLEOTIDE SEQUENCE [LARGE SCALE GENOMIC DNA]</scope>
</reference>
<feature type="compositionally biased region" description="Basic and acidic residues" evidence="3">
    <location>
        <begin position="194"/>
        <end position="205"/>
    </location>
</feature>
<dbReference type="SUPFAM" id="SSF53098">
    <property type="entry name" value="Ribonuclease H-like"/>
    <property type="match status" value="1"/>
</dbReference>
<dbReference type="InterPro" id="IPR012337">
    <property type="entry name" value="RNaseH-like_sf"/>
</dbReference>
<sequence length="431" mass="49264">MARGCAGVRGAIRKQFAGELHTWPRGINLLLTRLPRPRLSAQILRTNLGGQLRRRAAADNEFRVVPLLRQIFMADLMISLIFRLNFRVYIRFQLRKGQNSRLFEKQNKIEKAEEESNETSHDSSNAFRAETKTASHTKCYNCGKPGHFQKTVTRTVHTQRGRGRGYFGSRGRGYSVSRGRDTYNTRNFRGRGNHNNERPRTDHYEQYGNSFHTTIVNNTTTNEKTRQKERNRMAFDSGCTDHIINTDEYFESCETLKKPVKVKIGDGRILEARKFAREKGIIIKPCPAYVHELNGTAERYNRSLMDMARCLLSEAKVERSVNYCDAMSPENFQEAMNCDDANEWKAAMDREMNSLVENKTWTLVDKPTKDKISFTSGGPLKANSAARNYSGQNKALARHERAMRGLRDAPGPPARPRPGLSARNLAMLFFT</sequence>
<gene>
    <name evidence="5" type="ORF">EVAR_22068_1</name>
</gene>
<evidence type="ECO:0000256" key="1">
    <source>
        <dbReference type="PROSITE-ProRule" id="PRU00047"/>
    </source>
</evidence>
<evidence type="ECO:0000256" key="3">
    <source>
        <dbReference type="SAM" id="MobiDB-lite"/>
    </source>
</evidence>
<name>A0A4C1UTZ5_EUMVA</name>
<keyword evidence="2" id="KW-0175">Coiled coil</keyword>
<dbReference type="Proteomes" id="UP000299102">
    <property type="component" value="Unassembled WGS sequence"/>
</dbReference>
<protein>
    <recommendedName>
        <fullName evidence="4">CCHC-type domain-containing protein</fullName>
    </recommendedName>
</protein>
<keyword evidence="1" id="KW-0862">Zinc</keyword>
<evidence type="ECO:0000313" key="6">
    <source>
        <dbReference type="Proteomes" id="UP000299102"/>
    </source>
</evidence>
<dbReference type="GO" id="GO:0008270">
    <property type="term" value="F:zinc ion binding"/>
    <property type="evidence" value="ECO:0007669"/>
    <property type="project" value="UniProtKB-KW"/>
</dbReference>
<dbReference type="PROSITE" id="PS50158">
    <property type="entry name" value="ZF_CCHC"/>
    <property type="match status" value="1"/>
</dbReference>
<keyword evidence="1" id="KW-0863">Zinc-finger</keyword>
<dbReference type="OrthoDB" id="6782018at2759"/>
<dbReference type="InterPro" id="IPR001878">
    <property type="entry name" value="Znf_CCHC"/>
</dbReference>
<dbReference type="AlphaFoldDB" id="A0A4C1UTZ5"/>
<proteinExistence type="predicted"/>
<dbReference type="InterPro" id="IPR036397">
    <property type="entry name" value="RNaseH_sf"/>
</dbReference>
<feature type="coiled-coil region" evidence="2">
    <location>
        <begin position="95"/>
        <end position="122"/>
    </location>
</feature>
<dbReference type="GO" id="GO:0003676">
    <property type="term" value="F:nucleic acid binding"/>
    <property type="evidence" value="ECO:0007669"/>
    <property type="project" value="InterPro"/>
</dbReference>
<feature type="domain" description="CCHC-type" evidence="4">
    <location>
        <begin position="138"/>
        <end position="150"/>
    </location>
</feature>
<evidence type="ECO:0000256" key="2">
    <source>
        <dbReference type="SAM" id="Coils"/>
    </source>
</evidence>
<dbReference type="EMBL" id="BGZK01000220">
    <property type="protein sequence ID" value="GBP29456.1"/>
    <property type="molecule type" value="Genomic_DNA"/>
</dbReference>
<evidence type="ECO:0000259" key="4">
    <source>
        <dbReference type="PROSITE" id="PS50158"/>
    </source>
</evidence>
<keyword evidence="1" id="KW-0479">Metal-binding</keyword>